<dbReference type="OrthoDB" id="1923006at2759"/>
<dbReference type="FunFam" id="1.10.405.10:FF:000003">
    <property type="entry name" value="Rab proteins geranylgeranyltransferase component A"/>
    <property type="match status" value="1"/>
</dbReference>
<dbReference type="PANTHER" id="PTHR11787">
    <property type="entry name" value="RAB GDP-DISSOCIATION INHIBITOR"/>
    <property type="match status" value="1"/>
</dbReference>
<protein>
    <recommendedName>
        <fullName evidence="5">Rab proteins geranylgeranyltransferase component A</fullName>
    </recommendedName>
</protein>
<dbReference type="InterPro" id="IPR036188">
    <property type="entry name" value="FAD/NAD-bd_sf"/>
</dbReference>
<dbReference type="AlphaFoldDB" id="A0A8J2RB39"/>
<evidence type="ECO:0000256" key="5">
    <source>
        <dbReference type="PIRNR" id="PIRNR016550"/>
    </source>
</evidence>
<dbReference type="PANTHER" id="PTHR11787:SF4">
    <property type="entry name" value="CHM, RAB ESCORT PROTEIN 1"/>
    <property type="match status" value="1"/>
</dbReference>
<organism evidence="6 7">
    <name type="scientific">Daphnia galeata</name>
    <dbReference type="NCBI Taxonomy" id="27404"/>
    <lineage>
        <taxon>Eukaryota</taxon>
        <taxon>Metazoa</taxon>
        <taxon>Ecdysozoa</taxon>
        <taxon>Arthropoda</taxon>
        <taxon>Crustacea</taxon>
        <taxon>Branchiopoda</taxon>
        <taxon>Diplostraca</taxon>
        <taxon>Cladocera</taxon>
        <taxon>Anomopoda</taxon>
        <taxon>Daphniidae</taxon>
        <taxon>Daphnia</taxon>
    </lineage>
</organism>
<dbReference type="GO" id="GO:0005096">
    <property type="term" value="F:GTPase activator activity"/>
    <property type="evidence" value="ECO:0007669"/>
    <property type="project" value="UniProtKB-UniRule"/>
</dbReference>
<dbReference type="Gene3D" id="1.10.405.10">
    <property type="entry name" value="Guanine Nucleotide Dissociation Inhibitor, domain 1"/>
    <property type="match status" value="1"/>
</dbReference>
<gene>
    <name evidence="6" type="ORF">DGAL_LOCUS1469</name>
</gene>
<dbReference type="PIRSF" id="PIRSF016550">
    <property type="entry name" value="Rab_ger_ger_transf_A_euk"/>
    <property type="match status" value="1"/>
</dbReference>
<comment type="caution">
    <text evidence="6">The sequence shown here is derived from an EMBL/GenBank/DDBJ whole genome shotgun (WGS) entry which is preliminary data.</text>
</comment>
<name>A0A8J2RB39_9CRUS</name>
<dbReference type="Gene3D" id="3.30.519.10">
    <property type="entry name" value="Guanine Nucleotide Dissociation Inhibitor, domain 2"/>
    <property type="match status" value="1"/>
</dbReference>
<keyword evidence="7" id="KW-1185">Reference proteome</keyword>
<dbReference type="SUPFAM" id="SSF51905">
    <property type="entry name" value="FAD/NAD(P)-binding domain"/>
    <property type="match status" value="1"/>
</dbReference>
<keyword evidence="3 5" id="KW-0343">GTPase activation</keyword>
<dbReference type="GO" id="GO:0005634">
    <property type="term" value="C:nucleus"/>
    <property type="evidence" value="ECO:0007669"/>
    <property type="project" value="TreeGrafter"/>
</dbReference>
<dbReference type="Proteomes" id="UP000789390">
    <property type="component" value="Unassembled WGS sequence"/>
</dbReference>
<evidence type="ECO:0000256" key="2">
    <source>
        <dbReference type="ARBA" id="ARBA00005593"/>
    </source>
</evidence>
<dbReference type="EMBL" id="CAKKLH010000017">
    <property type="protein sequence ID" value="CAH0099335.1"/>
    <property type="molecule type" value="Genomic_DNA"/>
</dbReference>
<dbReference type="Pfam" id="PF00996">
    <property type="entry name" value="GDI"/>
    <property type="match status" value="2"/>
</dbReference>
<keyword evidence="4 5" id="KW-0963">Cytoplasm</keyword>
<comment type="function">
    <text evidence="5">Substrate-binding subunit (component A) of the Rab geranylgeranyltransferase (GGTase) complex. Binds unprenylated Rab proteins and presents the substrate peptide to the catalytic component B. The component A is thought to be regenerated by transferring its prenylated Rab back to the donor membrane.</text>
</comment>
<dbReference type="GO" id="GO:0005092">
    <property type="term" value="F:GDP-dissociation inhibitor activity"/>
    <property type="evidence" value="ECO:0007669"/>
    <property type="project" value="InterPro"/>
</dbReference>
<proteinExistence type="inferred from homology"/>
<sequence length="531" mass="59329">MAYDIPSPCDLLVIGTGLTESIVASAASRIGKQVVHVDHRNFYGSNWATFSFNNLQNILGSKSLNKDSTKTVEETQNLNINLNSNTICNIVEKWYLPDEDVQGNIDNQKNLEETINKVPKETLTKSEILRDSRKFNFDLSPKLLYSRGEMVDVLITSGICRYAEFKNVSGIYTVDNVKRTLLSVPCSRADIFNSKDITMIEKRLLMKMLSMCVECETKPEELKEDEMGNFGNFLNAHKIQGKVKKYLIDAVAMATDSTNFHDAVKNIQKFVRSIGRYGNTPFLWTLYGSGELPQCFCRCSAVFGGVYCLNHSTQTIVIGSDGQATGIVSDNQNLKAKFILIEDCLNPVATIKSGISRAILVTNKALTSDQAALITFPSVNSKDPVRILELSASTMVCPQGFYVVHLITHQVTTAVEDLKEAIDTFFTVFESNKNEALNKPQIIWSLHFNINEYNSPAGMLPSNVYSSPGPNSSIDFDDHVIQARNIFKSMFPDEDFLPRVPDPEDIILEGSLEDVLEESKENHKEAQNIHE</sequence>
<dbReference type="GO" id="GO:0007264">
    <property type="term" value="P:small GTPase-mediated signal transduction"/>
    <property type="evidence" value="ECO:0007669"/>
    <property type="project" value="UniProtKB-UniRule"/>
</dbReference>
<comment type="similarity">
    <text evidence="2 5">Belongs to the Rab GDI family.</text>
</comment>
<dbReference type="GO" id="GO:0005968">
    <property type="term" value="C:Rab-protein geranylgeranyltransferase complex"/>
    <property type="evidence" value="ECO:0007669"/>
    <property type="project" value="UniProtKB-UniRule"/>
</dbReference>
<dbReference type="InterPro" id="IPR001738">
    <property type="entry name" value="Rab_escort"/>
</dbReference>
<accession>A0A8J2RB39</accession>
<evidence type="ECO:0000313" key="6">
    <source>
        <dbReference type="EMBL" id="CAH0099335.1"/>
    </source>
</evidence>
<dbReference type="InterPro" id="IPR018203">
    <property type="entry name" value="GDP_dissociation_inhibitor"/>
</dbReference>
<evidence type="ECO:0000256" key="4">
    <source>
        <dbReference type="ARBA" id="ARBA00022490"/>
    </source>
</evidence>
<comment type="subcellular location">
    <subcellularLocation>
        <location evidence="1 5">Cytoplasm</location>
    </subcellularLocation>
</comment>
<reference evidence="6" key="1">
    <citation type="submission" date="2021-11" db="EMBL/GenBank/DDBJ databases">
        <authorList>
            <person name="Schell T."/>
        </authorList>
    </citation>
    <scope>NUCLEOTIDE SEQUENCE</scope>
    <source>
        <strain evidence="6">M5</strain>
    </source>
</reference>
<dbReference type="GO" id="GO:0005829">
    <property type="term" value="C:cytosol"/>
    <property type="evidence" value="ECO:0007669"/>
    <property type="project" value="TreeGrafter"/>
</dbReference>
<dbReference type="SUPFAM" id="SSF54373">
    <property type="entry name" value="FAD-linked reductases, C-terminal domain"/>
    <property type="match status" value="1"/>
</dbReference>
<dbReference type="PRINTS" id="PR00891">
    <property type="entry name" value="RABGDIREP"/>
</dbReference>
<dbReference type="GO" id="GO:0016192">
    <property type="term" value="P:vesicle-mediated transport"/>
    <property type="evidence" value="ECO:0007669"/>
    <property type="project" value="TreeGrafter"/>
</dbReference>
<evidence type="ECO:0000256" key="1">
    <source>
        <dbReference type="ARBA" id="ARBA00004496"/>
    </source>
</evidence>
<evidence type="ECO:0000313" key="7">
    <source>
        <dbReference type="Proteomes" id="UP000789390"/>
    </source>
</evidence>
<dbReference type="GO" id="GO:0006886">
    <property type="term" value="P:intracellular protein transport"/>
    <property type="evidence" value="ECO:0007669"/>
    <property type="project" value="InterPro"/>
</dbReference>
<evidence type="ECO:0000256" key="3">
    <source>
        <dbReference type="ARBA" id="ARBA00022468"/>
    </source>
</evidence>
<dbReference type="Gene3D" id="3.50.50.60">
    <property type="entry name" value="FAD/NAD(P)-binding domain"/>
    <property type="match status" value="1"/>
</dbReference>